<dbReference type="Proteomes" id="UP001163850">
    <property type="component" value="Unassembled WGS sequence"/>
</dbReference>
<reference evidence="2" key="1">
    <citation type="submission" date="2022-08" db="EMBL/GenBank/DDBJ databases">
        <authorList>
            <consortium name="DOE Joint Genome Institute"/>
            <person name="Min B."/>
            <person name="Riley R."/>
            <person name="Sierra-Patev S."/>
            <person name="Naranjo-Ortiz M."/>
            <person name="Looney B."/>
            <person name="Konkel Z."/>
            <person name="Slot J.C."/>
            <person name="Sakamoto Y."/>
            <person name="Steenwyk J.L."/>
            <person name="Rokas A."/>
            <person name="Carro J."/>
            <person name="Camarero S."/>
            <person name="Ferreira P."/>
            <person name="Molpeceres G."/>
            <person name="Ruiz-Duenas F.J."/>
            <person name="Serrano A."/>
            <person name="Henrissat B."/>
            <person name="Drula E."/>
            <person name="Hughes K.W."/>
            <person name="Mata J.L."/>
            <person name="Ishikawa N.K."/>
            <person name="Vargas-Isla R."/>
            <person name="Ushijima S."/>
            <person name="Smith C.A."/>
            <person name="Ahrendt S."/>
            <person name="Andreopoulos W."/>
            <person name="He G."/>
            <person name="Labutti K."/>
            <person name="Lipzen A."/>
            <person name="Ng V."/>
            <person name="Sandor L."/>
            <person name="Barry K."/>
            <person name="Martinez A.T."/>
            <person name="Xiao Y."/>
            <person name="Gibbons J.G."/>
            <person name="Terashima K."/>
            <person name="Hibbett D.S."/>
            <person name="Grigoriev I.V."/>
        </authorList>
    </citation>
    <scope>NUCLEOTIDE SEQUENCE</scope>
    <source>
        <strain evidence="2">TFB7829</strain>
    </source>
</reference>
<feature type="non-terminal residue" evidence="2">
    <location>
        <position position="1"/>
    </location>
</feature>
<dbReference type="AlphaFoldDB" id="A0AA38PMB8"/>
<evidence type="ECO:0000313" key="2">
    <source>
        <dbReference type="EMBL" id="KAJ3978210.1"/>
    </source>
</evidence>
<feature type="compositionally biased region" description="Low complexity" evidence="1">
    <location>
        <begin position="100"/>
        <end position="111"/>
    </location>
</feature>
<evidence type="ECO:0000256" key="1">
    <source>
        <dbReference type="SAM" id="MobiDB-lite"/>
    </source>
</evidence>
<feature type="compositionally biased region" description="Gly residues" evidence="1">
    <location>
        <begin position="169"/>
        <end position="195"/>
    </location>
</feature>
<proteinExistence type="predicted"/>
<dbReference type="EMBL" id="MU803665">
    <property type="protein sequence ID" value="KAJ3978210.1"/>
    <property type="molecule type" value="Genomic_DNA"/>
</dbReference>
<sequence length="292" mass="30599">QPQFPRLGASHGASEPRTHPLWLHDYNTSFLPFSESISAIGTSRRRSTAYGPSAPSAATAALSAIGEITSPDLAVETLYTKDGLPVEVWTPRGGRRIRRTSPQPSSPFPTTAIQAAKGKGRAVSPLFENLSHSQNNPTQDPEPTEQVQDKEPDVPADEDQPEDPTPQGPAGGPNGPGGPGGPSGPGGPGGPGNSGDSGDDEIPITDSSQFMNIMSNFSSNINNLGAVLSGMKSADDAGNKTKPKEAEVFDGSDPRKLRSFLVSLALVFNDRPKYCQAVVRTRYSGSGLTSHA</sequence>
<organism evidence="2 3">
    <name type="scientific">Lentinula detonsa</name>
    <dbReference type="NCBI Taxonomy" id="2804962"/>
    <lineage>
        <taxon>Eukaryota</taxon>
        <taxon>Fungi</taxon>
        <taxon>Dikarya</taxon>
        <taxon>Basidiomycota</taxon>
        <taxon>Agaricomycotina</taxon>
        <taxon>Agaricomycetes</taxon>
        <taxon>Agaricomycetidae</taxon>
        <taxon>Agaricales</taxon>
        <taxon>Marasmiineae</taxon>
        <taxon>Omphalotaceae</taxon>
        <taxon>Lentinula</taxon>
    </lineage>
</organism>
<feature type="region of interest" description="Disordered" evidence="1">
    <location>
        <begin position="86"/>
        <end position="205"/>
    </location>
</feature>
<comment type="caution">
    <text evidence="2">The sequence shown here is derived from an EMBL/GenBank/DDBJ whole genome shotgun (WGS) entry which is preliminary data.</text>
</comment>
<feature type="compositionally biased region" description="Polar residues" evidence="1">
    <location>
        <begin position="130"/>
        <end position="141"/>
    </location>
</feature>
<name>A0AA38PMB8_9AGAR</name>
<evidence type="ECO:0000313" key="3">
    <source>
        <dbReference type="Proteomes" id="UP001163850"/>
    </source>
</evidence>
<accession>A0AA38PMB8</accession>
<gene>
    <name evidence="2" type="ORF">F5890DRAFT_1560818</name>
</gene>
<protein>
    <submittedName>
        <fullName evidence="2">Uncharacterized protein</fullName>
    </submittedName>
</protein>